<dbReference type="SUPFAM" id="SSF161084">
    <property type="entry name" value="MAPEG domain-like"/>
    <property type="match status" value="1"/>
</dbReference>
<dbReference type="PANTHER" id="PTHR35371:SF1">
    <property type="entry name" value="BLR7753 PROTEIN"/>
    <property type="match status" value="1"/>
</dbReference>
<feature type="transmembrane region" description="Helical" evidence="5">
    <location>
        <begin position="84"/>
        <end position="104"/>
    </location>
</feature>
<protein>
    <submittedName>
        <fullName evidence="6">Membrane protein</fullName>
    </submittedName>
</protein>
<dbReference type="InterPro" id="IPR023352">
    <property type="entry name" value="MAPEG-like_dom_sf"/>
</dbReference>
<dbReference type="InterPro" id="IPR001129">
    <property type="entry name" value="Membr-assoc_MAPEG"/>
</dbReference>
<evidence type="ECO:0000256" key="5">
    <source>
        <dbReference type="SAM" id="Phobius"/>
    </source>
</evidence>
<proteinExistence type="predicted"/>
<dbReference type="Gene3D" id="1.20.120.550">
    <property type="entry name" value="Membrane associated eicosanoid/glutathione metabolism-like domain"/>
    <property type="match status" value="1"/>
</dbReference>
<evidence type="ECO:0000256" key="1">
    <source>
        <dbReference type="ARBA" id="ARBA00004370"/>
    </source>
</evidence>
<evidence type="ECO:0000256" key="4">
    <source>
        <dbReference type="ARBA" id="ARBA00023136"/>
    </source>
</evidence>
<sequence length="131" mass="14173">MSPDLKYLLFSTILCFVQVLIAATGANQLVGLPTLAGNRESLPEYGGWAGRARRAHLNMIENLVLFAALVLIVAAAGKANATTAMGAMIFFWARLAYAVIYVAGIPWLRTLAWFVSVIGMAMIAWVLLQAM</sequence>
<dbReference type="GO" id="GO:0016020">
    <property type="term" value="C:membrane"/>
    <property type="evidence" value="ECO:0007669"/>
    <property type="project" value="UniProtKB-SubCell"/>
</dbReference>
<dbReference type="Pfam" id="PF01124">
    <property type="entry name" value="MAPEG"/>
    <property type="match status" value="1"/>
</dbReference>
<dbReference type="PANTHER" id="PTHR35371">
    <property type="entry name" value="INNER MEMBRANE PROTEIN"/>
    <property type="match status" value="1"/>
</dbReference>
<comment type="caution">
    <text evidence="6">The sequence shown here is derived from an EMBL/GenBank/DDBJ whole genome shotgun (WGS) entry which is preliminary data.</text>
</comment>
<feature type="transmembrane region" description="Helical" evidence="5">
    <location>
        <begin position="55"/>
        <end position="77"/>
    </location>
</feature>
<evidence type="ECO:0000313" key="7">
    <source>
        <dbReference type="Proteomes" id="UP000321058"/>
    </source>
</evidence>
<evidence type="ECO:0000256" key="3">
    <source>
        <dbReference type="ARBA" id="ARBA00022989"/>
    </source>
</evidence>
<evidence type="ECO:0000313" key="6">
    <source>
        <dbReference type="EMBL" id="GEP53033.1"/>
    </source>
</evidence>
<organism evidence="6 7">
    <name type="scientific">Reyranella soli</name>
    <dbReference type="NCBI Taxonomy" id="1230389"/>
    <lineage>
        <taxon>Bacteria</taxon>
        <taxon>Pseudomonadati</taxon>
        <taxon>Pseudomonadota</taxon>
        <taxon>Alphaproteobacteria</taxon>
        <taxon>Hyphomicrobiales</taxon>
        <taxon>Reyranellaceae</taxon>
        <taxon>Reyranella</taxon>
    </lineage>
</organism>
<dbReference type="RefSeq" id="WP_147145260.1">
    <property type="nucleotide sequence ID" value="NZ_BKAJ01000004.1"/>
</dbReference>
<keyword evidence="3 5" id="KW-1133">Transmembrane helix</keyword>
<comment type="subcellular location">
    <subcellularLocation>
        <location evidence="1">Membrane</location>
    </subcellularLocation>
</comment>
<feature type="transmembrane region" description="Helical" evidence="5">
    <location>
        <begin position="110"/>
        <end position="128"/>
    </location>
</feature>
<reference evidence="6 7" key="1">
    <citation type="submission" date="2019-07" db="EMBL/GenBank/DDBJ databases">
        <title>Whole genome shotgun sequence of Reyranella soli NBRC 108950.</title>
        <authorList>
            <person name="Hosoyama A."/>
            <person name="Uohara A."/>
            <person name="Ohji S."/>
            <person name="Ichikawa N."/>
        </authorList>
    </citation>
    <scope>NUCLEOTIDE SEQUENCE [LARGE SCALE GENOMIC DNA]</scope>
    <source>
        <strain evidence="6 7">NBRC 108950</strain>
    </source>
</reference>
<evidence type="ECO:0000256" key="2">
    <source>
        <dbReference type="ARBA" id="ARBA00022692"/>
    </source>
</evidence>
<gene>
    <name evidence="6" type="ORF">RSO01_01990</name>
</gene>
<keyword evidence="4 5" id="KW-0472">Membrane</keyword>
<dbReference type="Proteomes" id="UP000321058">
    <property type="component" value="Unassembled WGS sequence"/>
</dbReference>
<dbReference type="EMBL" id="BKAJ01000004">
    <property type="protein sequence ID" value="GEP53033.1"/>
    <property type="molecule type" value="Genomic_DNA"/>
</dbReference>
<dbReference type="OrthoDB" id="7743618at2"/>
<name>A0A512N270_9HYPH</name>
<keyword evidence="7" id="KW-1185">Reference proteome</keyword>
<keyword evidence="2 5" id="KW-0812">Transmembrane</keyword>
<dbReference type="AlphaFoldDB" id="A0A512N270"/>
<accession>A0A512N270</accession>